<proteinExistence type="predicted"/>
<reference evidence="2" key="1">
    <citation type="submission" date="2013-05" db="EMBL/GenBank/DDBJ databases">
        <authorList>
            <person name="Yim A.K.Y."/>
            <person name="Chan T.F."/>
            <person name="Ji K.M."/>
            <person name="Liu X.Y."/>
            <person name="Zhou J.W."/>
            <person name="Li R.Q."/>
            <person name="Yang K.Y."/>
            <person name="Li J."/>
            <person name="Li M."/>
            <person name="Law P.T.W."/>
            <person name="Wu Y.L."/>
            <person name="Cai Z.L."/>
            <person name="Qin H."/>
            <person name="Bao Y."/>
            <person name="Leung R.K.K."/>
            <person name="Ng P.K.S."/>
            <person name="Zou J."/>
            <person name="Zhong X.J."/>
            <person name="Ran P.X."/>
            <person name="Zhong N.S."/>
            <person name="Liu Z.G."/>
            <person name="Tsui S.K.W."/>
        </authorList>
    </citation>
    <scope>NUCLEOTIDE SEQUENCE</scope>
    <source>
        <strain evidence="2">Derf</strain>
        <tissue evidence="2">Whole organism</tissue>
    </source>
</reference>
<evidence type="ECO:0000256" key="1">
    <source>
        <dbReference type="SAM" id="SignalP"/>
    </source>
</evidence>
<evidence type="ECO:0000313" key="2">
    <source>
        <dbReference type="EMBL" id="KAH9521711.1"/>
    </source>
</evidence>
<keyword evidence="1" id="KW-0732">Signal</keyword>
<feature type="chain" id="PRO_5038034319" evidence="1">
    <location>
        <begin position="18"/>
        <end position="76"/>
    </location>
</feature>
<sequence length="76" mass="9595">MDQVFFLVLLFMRKIFTWYDIDNIIRYINQYRFFEGQKCRRRIVNVGIWPRPTFPMICGNMCEYTFEWNSRRQHMN</sequence>
<protein>
    <submittedName>
        <fullName evidence="2">Uncharacterized protein</fullName>
    </submittedName>
</protein>
<dbReference type="EMBL" id="ASGP02000002">
    <property type="protein sequence ID" value="KAH9521711.1"/>
    <property type="molecule type" value="Genomic_DNA"/>
</dbReference>
<dbReference type="AlphaFoldDB" id="A0A922L633"/>
<gene>
    <name evidence="2" type="ORF">DERF_005343</name>
</gene>
<reference evidence="2" key="2">
    <citation type="journal article" date="2022" name="Res Sq">
        <title>Comparative Genomics Reveals Insights into the Divergent Evolution of Astigmatic Mites and Household Pest Adaptations.</title>
        <authorList>
            <person name="Xiong Q."/>
            <person name="Wan A.T.-Y."/>
            <person name="Liu X.-Y."/>
            <person name="Fung C.S.-H."/>
            <person name="Xiao X."/>
            <person name="Malainual N."/>
            <person name="Hou J."/>
            <person name="Wang L."/>
            <person name="Wang M."/>
            <person name="Yang K."/>
            <person name="Cui Y."/>
            <person name="Leung E."/>
            <person name="Nong W."/>
            <person name="Shin S.-K."/>
            <person name="Au S."/>
            <person name="Jeong K.Y."/>
            <person name="Chew F.T."/>
            <person name="Hui J."/>
            <person name="Leung T.F."/>
            <person name="Tungtrongchitr A."/>
            <person name="Zhong N."/>
            <person name="Liu Z."/>
            <person name="Tsui S."/>
        </authorList>
    </citation>
    <scope>NUCLEOTIDE SEQUENCE</scope>
    <source>
        <strain evidence="2">Derf</strain>
        <tissue evidence="2">Whole organism</tissue>
    </source>
</reference>
<dbReference type="Proteomes" id="UP000790347">
    <property type="component" value="Unassembled WGS sequence"/>
</dbReference>
<accession>A0A922L633</accession>
<organism evidence="2 3">
    <name type="scientific">Dermatophagoides farinae</name>
    <name type="common">American house dust mite</name>
    <dbReference type="NCBI Taxonomy" id="6954"/>
    <lineage>
        <taxon>Eukaryota</taxon>
        <taxon>Metazoa</taxon>
        <taxon>Ecdysozoa</taxon>
        <taxon>Arthropoda</taxon>
        <taxon>Chelicerata</taxon>
        <taxon>Arachnida</taxon>
        <taxon>Acari</taxon>
        <taxon>Acariformes</taxon>
        <taxon>Sarcoptiformes</taxon>
        <taxon>Astigmata</taxon>
        <taxon>Psoroptidia</taxon>
        <taxon>Analgoidea</taxon>
        <taxon>Pyroglyphidae</taxon>
        <taxon>Dermatophagoidinae</taxon>
        <taxon>Dermatophagoides</taxon>
    </lineage>
</organism>
<keyword evidence="3" id="KW-1185">Reference proteome</keyword>
<comment type="caution">
    <text evidence="2">The sequence shown here is derived from an EMBL/GenBank/DDBJ whole genome shotgun (WGS) entry which is preliminary data.</text>
</comment>
<feature type="signal peptide" evidence="1">
    <location>
        <begin position="1"/>
        <end position="17"/>
    </location>
</feature>
<name>A0A922L633_DERFA</name>
<evidence type="ECO:0000313" key="3">
    <source>
        <dbReference type="Proteomes" id="UP000790347"/>
    </source>
</evidence>